<name>A0AA40LSP9_CNENI</name>
<feature type="region of interest" description="Disordered" evidence="1">
    <location>
        <begin position="1"/>
        <end position="79"/>
    </location>
</feature>
<evidence type="ECO:0000313" key="2">
    <source>
        <dbReference type="EMBL" id="KAK1342254.1"/>
    </source>
</evidence>
<evidence type="ECO:0000256" key="1">
    <source>
        <dbReference type="SAM" id="MobiDB-lite"/>
    </source>
</evidence>
<dbReference type="EMBL" id="JAULJE010000005">
    <property type="protein sequence ID" value="KAK1342254.1"/>
    <property type="molecule type" value="Genomic_DNA"/>
</dbReference>
<gene>
    <name evidence="2" type="ORF">QTO34_015010</name>
</gene>
<organism evidence="2 3">
    <name type="scientific">Cnephaeus nilssonii</name>
    <name type="common">Northern bat</name>
    <name type="synonym">Eptesicus nilssonii</name>
    <dbReference type="NCBI Taxonomy" id="3371016"/>
    <lineage>
        <taxon>Eukaryota</taxon>
        <taxon>Metazoa</taxon>
        <taxon>Chordata</taxon>
        <taxon>Craniata</taxon>
        <taxon>Vertebrata</taxon>
        <taxon>Euteleostomi</taxon>
        <taxon>Mammalia</taxon>
        <taxon>Eutheria</taxon>
        <taxon>Laurasiatheria</taxon>
        <taxon>Chiroptera</taxon>
        <taxon>Yangochiroptera</taxon>
        <taxon>Vespertilionidae</taxon>
        <taxon>Cnephaeus</taxon>
    </lineage>
</organism>
<protein>
    <submittedName>
        <fullName evidence="2">Uncharacterized protein</fullName>
    </submittedName>
</protein>
<keyword evidence="3" id="KW-1185">Reference proteome</keyword>
<evidence type="ECO:0000313" key="3">
    <source>
        <dbReference type="Proteomes" id="UP001177744"/>
    </source>
</evidence>
<feature type="compositionally biased region" description="Basic and acidic residues" evidence="1">
    <location>
        <begin position="1"/>
        <end position="10"/>
    </location>
</feature>
<comment type="caution">
    <text evidence="2">The sequence shown here is derived from an EMBL/GenBank/DDBJ whole genome shotgun (WGS) entry which is preliminary data.</text>
</comment>
<accession>A0AA40LSP9</accession>
<dbReference type="Gene3D" id="2.30.30.30">
    <property type="match status" value="1"/>
</dbReference>
<dbReference type="AlphaFoldDB" id="A0AA40LSP9"/>
<sequence length="79" mass="8700">MPIRKDDEAQVVRGRYKGQQMGEVAPVNRRTDAGYTHMCTGKANGPPSMRQPPQQGGDHQTKAGQRPQRSSDVEPNLAK</sequence>
<dbReference type="InterPro" id="IPR014722">
    <property type="entry name" value="Rib_uL2_dom2"/>
</dbReference>
<reference evidence="2" key="1">
    <citation type="submission" date="2023-06" db="EMBL/GenBank/DDBJ databases">
        <title>Reference genome for the Northern bat (Eptesicus nilssonii), a most northern bat species.</title>
        <authorList>
            <person name="Laine V.N."/>
            <person name="Pulliainen A.T."/>
            <person name="Lilley T.M."/>
        </authorList>
    </citation>
    <scope>NUCLEOTIDE SEQUENCE</scope>
    <source>
        <strain evidence="2">BLF_Eptnil</strain>
        <tissue evidence="2">Kidney</tissue>
    </source>
</reference>
<dbReference type="Proteomes" id="UP001177744">
    <property type="component" value="Unassembled WGS sequence"/>
</dbReference>
<proteinExistence type="predicted"/>